<dbReference type="InterPro" id="IPR016039">
    <property type="entry name" value="Thiolase-like"/>
</dbReference>
<dbReference type="PANTHER" id="PTHR11712">
    <property type="entry name" value="POLYKETIDE SYNTHASE-RELATED"/>
    <property type="match status" value="1"/>
</dbReference>
<gene>
    <name evidence="3" type="ORF">SAMN05421740_108156</name>
</gene>
<dbReference type="STRING" id="332977.SAMN05421740_108156"/>
<dbReference type="AlphaFoldDB" id="A0A1H7SB32"/>
<evidence type="ECO:0000313" key="4">
    <source>
        <dbReference type="Proteomes" id="UP000198916"/>
    </source>
</evidence>
<evidence type="ECO:0000259" key="2">
    <source>
        <dbReference type="Pfam" id="PF00109"/>
    </source>
</evidence>
<organism evidence="3 4">
    <name type="scientific">Parapedobacter koreensis</name>
    <dbReference type="NCBI Taxonomy" id="332977"/>
    <lineage>
        <taxon>Bacteria</taxon>
        <taxon>Pseudomonadati</taxon>
        <taxon>Bacteroidota</taxon>
        <taxon>Sphingobacteriia</taxon>
        <taxon>Sphingobacteriales</taxon>
        <taxon>Sphingobacteriaceae</taxon>
        <taxon>Parapedobacter</taxon>
    </lineage>
</organism>
<keyword evidence="1" id="KW-0808">Transferase</keyword>
<sequence>MIRPIYIHGSGCVSIQPTFESGYHFETLRAYAQNTVPAFDPDYKTYIPPMQLRRMNKSMRMAIFAARSALQEAGKDTADAVIAGTGLGCLHDSERFVETLLAEEGQSLNPTPFIQSTHNMAAAAIALSLGCKGYNMTYVANANSFESALLDAQIYLAEHPEQAVLVGGVDELGVRTVQFWDIAGYLKHDTPAIPTPLGAMPSPGEIAGEGASFFVASHQPGHEALGKVTAVETYFDATDASVFISHFLQRHNLDASAIDAVLLGYNGDDRYDQAYATVEHTLLAGIPQIGFKHVLGEYDTVMASALFLALRLFKRQDIPQSLLLNGTQPRSLQRILIYTQRRGKNHGLILVEKK</sequence>
<keyword evidence="4" id="KW-1185">Reference proteome</keyword>
<dbReference type="Pfam" id="PF00109">
    <property type="entry name" value="ketoacyl-synt"/>
    <property type="match status" value="1"/>
</dbReference>
<evidence type="ECO:0000313" key="3">
    <source>
        <dbReference type="EMBL" id="SEL68944.1"/>
    </source>
</evidence>
<dbReference type="PANTHER" id="PTHR11712:SF336">
    <property type="entry name" value="3-OXOACYL-[ACYL-CARRIER-PROTEIN] SYNTHASE, MITOCHONDRIAL"/>
    <property type="match status" value="1"/>
</dbReference>
<reference evidence="4" key="1">
    <citation type="submission" date="2016-10" db="EMBL/GenBank/DDBJ databases">
        <authorList>
            <person name="Varghese N."/>
            <person name="Submissions S."/>
        </authorList>
    </citation>
    <scope>NUCLEOTIDE SEQUENCE [LARGE SCALE GENOMIC DNA]</scope>
    <source>
        <strain evidence="4">Jip14</strain>
    </source>
</reference>
<dbReference type="InterPro" id="IPR014030">
    <property type="entry name" value="Ketoacyl_synth_N"/>
</dbReference>
<dbReference type="EMBL" id="FNZR01000008">
    <property type="protein sequence ID" value="SEL68944.1"/>
    <property type="molecule type" value="Genomic_DNA"/>
</dbReference>
<dbReference type="SUPFAM" id="SSF53901">
    <property type="entry name" value="Thiolase-like"/>
    <property type="match status" value="1"/>
</dbReference>
<proteinExistence type="predicted"/>
<accession>A0A1H7SB32</accession>
<dbReference type="GO" id="GO:0004315">
    <property type="term" value="F:3-oxoacyl-[acyl-carrier-protein] synthase activity"/>
    <property type="evidence" value="ECO:0007669"/>
    <property type="project" value="TreeGrafter"/>
</dbReference>
<dbReference type="RefSeq" id="WP_177181208.1">
    <property type="nucleotide sequence ID" value="NZ_FNZR01000008.1"/>
</dbReference>
<feature type="domain" description="Beta-ketoacyl synthase-like N-terminal" evidence="2">
    <location>
        <begin position="35"/>
        <end position="213"/>
    </location>
</feature>
<dbReference type="Proteomes" id="UP000198916">
    <property type="component" value="Unassembled WGS sequence"/>
</dbReference>
<name>A0A1H7SB32_9SPHI</name>
<protein>
    <submittedName>
        <fullName evidence="3">3-oxoacyl-(Acyl-carrier-protein) synthase</fullName>
    </submittedName>
</protein>
<evidence type="ECO:0000256" key="1">
    <source>
        <dbReference type="ARBA" id="ARBA00022679"/>
    </source>
</evidence>
<dbReference type="Gene3D" id="3.40.47.10">
    <property type="match status" value="1"/>
</dbReference>
<dbReference type="GO" id="GO:0006633">
    <property type="term" value="P:fatty acid biosynthetic process"/>
    <property type="evidence" value="ECO:0007669"/>
    <property type="project" value="TreeGrafter"/>
</dbReference>
<dbReference type="InterPro" id="IPR000794">
    <property type="entry name" value="Beta-ketoacyl_synthase"/>
</dbReference>